<dbReference type="SUPFAM" id="SSF102114">
    <property type="entry name" value="Radical SAM enzymes"/>
    <property type="match status" value="1"/>
</dbReference>
<dbReference type="CDD" id="cd01335">
    <property type="entry name" value="Radical_SAM"/>
    <property type="match status" value="1"/>
</dbReference>
<dbReference type="SFLD" id="SFLDS00029">
    <property type="entry name" value="Radical_SAM"/>
    <property type="match status" value="1"/>
</dbReference>
<dbReference type="GO" id="GO:0046872">
    <property type="term" value="F:metal ion binding"/>
    <property type="evidence" value="ECO:0007669"/>
    <property type="project" value="UniProtKB-KW"/>
</dbReference>
<dbReference type="SFLD" id="SFLDG01386">
    <property type="entry name" value="main_SPASM_domain-containing"/>
    <property type="match status" value="1"/>
</dbReference>
<organism evidence="7 8">
    <name type="scientific">Helicobacter pullorum</name>
    <dbReference type="NCBI Taxonomy" id="35818"/>
    <lineage>
        <taxon>Bacteria</taxon>
        <taxon>Pseudomonadati</taxon>
        <taxon>Campylobacterota</taxon>
        <taxon>Epsilonproteobacteria</taxon>
        <taxon>Campylobacterales</taxon>
        <taxon>Helicobacteraceae</taxon>
        <taxon>Helicobacter</taxon>
    </lineage>
</organism>
<sequence length="354" mass="41041">MGLLYTKYKMFHYKDKLDSLPRDKAITSPIHIRIKPTNVCNHDCWYCAYKVSHLQLGKDMVERDFIPEQKMLEIIDDCEKMGVKAITFSGGGEPLVYKYMPQTLRRLIQTNIAFATLTNGARLDGEIAEIFAKYGTWVRVSMDGYDNESYQKFRGVGKNEFDRIISNMEKFKKIGGPCYLGVSYIVGHENWHKIYEIAKILKEIGIDSLKISPAIVSNDGEKTNLYHQDFYKNAKEEIKKAQDDFGGTLEIYDSYHYQLNSFKKDYNWCPYSQMLMVIGADLNIYPCQDKAYNLDEALLGSIKDISFRKWWLQNKEAFFKINPSCVCNHHCVAHEKNKIIIEYLGADKKHLGFV</sequence>
<keyword evidence="3" id="KW-0479">Metal-binding</keyword>
<dbReference type="EMBL" id="UGJF01000001">
    <property type="protein sequence ID" value="STQ88330.1"/>
    <property type="molecule type" value="Genomic_DNA"/>
</dbReference>
<accession>A0A377Q0U3</accession>
<evidence type="ECO:0000313" key="7">
    <source>
        <dbReference type="EMBL" id="STQ88330.1"/>
    </source>
</evidence>
<dbReference type="InterPro" id="IPR007197">
    <property type="entry name" value="rSAM"/>
</dbReference>
<dbReference type="GO" id="GO:0003824">
    <property type="term" value="F:catalytic activity"/>
    <property type="evidence" value="ECO:0007669"/>
    <property type="project" value="InterPro"/>
</dbReference>
<reference evidence="7 8" key="1">
    <citation type="submission" date="2018-06" db="EMBL/GenBank/DDBJ databases">
        <authorList>
            <consortium name="Pathogen Informatics"/>
            <person name="Doyle S."/>
        </authorList>
    </citation>
    <scope>NUCLEOTIDE SEQUENCE [LARGE SCALE GENOMIC DNA]</scope>
    <source>
        <strain evidence="7 8">NCTC13156</strain>
    </source>
</reference>
<dbReference type="PROSITE" id="PS51918">
    <property type="entry name" value="RADICAL_SAM"/>
    <property type="match status" value="1"/>
</dbReference>
<dbReference type="InterPro" id="IPR013785">
    <property type="entry name" value="Aldolase_TIM"/>
</dbReference>
<evidence type="ECO:0000256" key="2">
    <source>
        <dbReference type="ARBA" id="ARBA00022691"/>
    </source>
</evidence>
<gene>
    <name evidence="7" type="ORF">NCTC13156_01167</name>
</gene>
<dbReference type="SFLD" id="SFLDG01067">
    <property type="entry name" value="SPASM/twitch_domain_containing"/>
    <property type="match status" value="1"/>
</dbReference>
<comment type="cofactor">
    <cofactor evidence="1">
        <name>[4Fe-4S] cluster</name>
        <dbReference type="ChEBI" id="CHEBI:49883"/>
    </cofactor>
</comment>
<feature type="domain" description="Radical SAM core" evidence="6">
    <location>
        <begin position="26"/>
        <end position="248"/>
    </location>
</feature>
<evidence type="ECO:0000256" key="3">
    <source>
        <dbReference type="ARBA" id="ARBA00022723"/>
    </source>
</evidence>
<name>A0A377Q0U3_9HELI</name>
<proteinExistence type="predicted"/>
<protein>
    <submittedName>
        <fullName evidence="7">Radical SAM domain-containing protein</fullName>
    </submittedName>
</protein>
<evidence type="ECO:0000256" key="4">
    <source>
        <dbReference type="ARBA" id="ARBA00023004"/>
    </source>
</evidence>
<keyword evidence="2" id="KW-0949">S-adenosyl-L-methionine</keyword>
<dbReference type="RefSeq" id="WP_115057024.1">
    <property type="nucleotide sequence ID" value="NZ_UGJF01000001.1"/>
</dbReference>
<dbReference type="AlphaFoldDB" id="A0A377Q0U3"/>
<dbReference type="PANTHER" id="PTHR11228">
    <property type="entry name" value="RADICAL SAM DOMAIN PROTEIN"/>
    <property type="match status" value="1"/>
</dbReference>
<evidence type="ECO:0000313" key="8">
    <source>
        <dbReference type="Proteomes" id="UP000255269"/>
    </source>
</evidence>
<dbReference type="GO" id="GO:0051536">
    <property type="term" value="F:iron-sulfur cluster binding"/>
    <property type="evidence" value="ECO:0007669"/>
    <property type="project" value="UniProtKB-KW"/>
</dbReference>
<keyword evidence="5" id="KW-0411">Iron-sulfur</keyword>
<dbReference type="Proteomes" id="UP000255269">
    <property type="component" value="Unassembled WGS sequence"/>
</dbReference>
<keyword evidence="4" id="KW-0408">Iron</keyword>
<evidence type="ECO:0000256" key="5">
    <source>
        <dbReference type="ARBA" id="ARBA00023014"/>
    </source>
</evidence>
<evidence type="ECO:0000256" key="1">
    <source>
        <dbReference type="ARBA" id="ARBA00001966"/>
    </source>
</evidence>
<dbReference type="PANTHER" id="PTHR11228:SF7">
    <property type="entry name" value="PQQA PEPTIDE CYCLASE"/>
    <property type="match status" value="1"/>
</dbReference>
<evidence type="ECO:0000259" key="6">
    <source>
        <dbReference type="PROSITE" id="PS51918"/>
    </source>
</evidence>
<dbReference type="InterPro" id="IPR006638">
    <property type="entry name" value="Elp3/MiaA/NifB-like_rSAM"/>
</dbReference>
<dbReference type="InterPro" id="IPR058240">
    <property type="entry name" value="rSAM_sf"/>
</dbReference>
<dbReference type="InterPro" id="IPR050377">
    <property type="entry name" value="Radical_SAM_PqqE_MftC-like"/>
</dbReference>
<dbReference type="Gene3D" id="3.20.20.70">
    <property type="entry name" value="Aldolase class I"/>
    <property type="match status" value="1"/>
</dbReference>
<dbReference type="SMART" id="SM00729">
    <property type="entry name" value="Elp3"/>
    <property type="match status" value="1"/>
</dbReference>
<dbReference type="Pfam" id="PF04055">
    <property type="entry name" value="Radical_SAM"/>
    <property type="match status" value="1"/>
</dbReference>